<dbReference type="EMBL" id="VDDC01000017">
    <property type="protein sequence ID" value="TNH39249.1"/>
    <property type="molecule type" value="Genomic_DNA"/>
</dbReference>
<evidence type="ECO:0000256" key="5">
    <source>
        <dbReference type="ARBA" id="ARBA00022723"/>
    </source>
</evidence>
<feature type="transmembrane region" description="Helical" evidence="13">
    <location>
        <begin position="121"/>
        <end position="139"/>
    </location>
</feature>
<feature type="transmembrane region" description="Helical" evidence="13">
    <location>
        <begin position="318"/>
        <end position="338"/>
    </location>
</feature>
<dbReference type="HAMAP" id="MF_01665">
    <property type="entry name" value="HemeA_synth_type2"/>
    <property type="match status" value="1"/>
</dbReference>
<evidence type="ECO:0000256" key="4">
    <source>
        <dbReference type="ARBA" id="ARBA00022692"/>
    </source>
</evidence>
<feature type="transmembrane region" description="Helical" evidence="13">
    <location>
        <begin position="344"/>
        <end position="362"/>
    </location>
</feature>
<dbReference type="InterPro" id="IPR003780">
    <property type="entry name" value="COX15/CtaA_fam"/>
</dbReference>
<proteinExistence type="inferred from homology"/>
<keyword evidence="7 13" id="KW-0560">Oxidoreductase</keyword>
<dbReference type="PANTHER" id="PTHR23289:SF2">
    <property type="entry name" value="CYTOCHROME C OXIDASE ASSEMBLY PROTEIN COX15 HOMOLOG"/>
    <property type="match status" value="1"/>
</dbReference>
<feature type="transmembrane region" description="Helical" evidence="13">
    <location>
        <begin position="224"/>
        <end position="248"/>
    </location>
</feature>
<feature type="binding site" description="axial binding residue" evidence="13">
    <location>
        <position position="290"/>
    </location>
    <ligand>
        <name>heme</name>
        <dbReference type="ChEBI" id="CHEBI:30413"/>
    </ligand>
    <ligandPart>
        <name>Fe</name>
        <dbReference type="ChEBI" id="CHEBI:18248"/>
    </ligandPart>
</feature>
<feature type="transmembrane region" description="Helical" evidence="13">
    <location>
        <begin position="38"/>
        <end position="57"/>
    </location>
</feature>
<name>A0A5C4R5Q4_9RHOB</name>
<evidence type="ECO:0000256" key="11">
    <source>
        <dbReference type="ARBA" id="ARBA00044501"/>
    </source>
</evidence>
<dbReference type="GO" id="GO:0016653">
    <property type="term" value="F:oxidoreductase activity, acting on NAD(P)H, heme protein as acceptor"/>
    <property type="evidence" value="ECO:0007669"/>
    <property type="project" value="TreeGrafter"/>
</dbReference>
<sequence>MAKRPVFQEVSDPTAARPVQTTGMIDARPRGARRAIRAWLAVLFVLVLAMIVVGGATRLTGSGLSITEWKPVTGAIPPMNAADWQSEFDLYRQIPQYQELNRGMSLSEFQYIYWWEWGHRLLGRVVGLVWALGFVFFWATSRIPTGWTPRLLSLGALGGLQGAIGWWMVSSGLNEGMLRVASYRLATHLGIAFLILGLITWYVLQLSRSEAELMRARRAGEAKLFRMSTGLMHLTFVQILLGALVAGIDAGRTYTGWPTMGGEWIPAAIWDGTLGWRNFFENPALVQFIHRMTGYLLAIFAVVVWLRARRSPHPVTRGAFSVMIVAMAAQIGLGILNVMHASPLHLALTHQFGAVVLFAMILRARHHARYPFETSIRGAIR</sequence>
<evidence type="ECO:0000256" key="3">
    <source>
        <dbReference type="ARBA" id="ARBA00022475"/>
    </source>
</evidence>
<evidence type="ECO:0000256" key="1">
    <source>
        <dbReference type="ARBA" id="ARBA00001970"/>
    </source>
</evidence>
<keyword evidence="4 13" id="KW-0812">Transmembrane</keyword>
<dbReference type="PANTHER" id="PTHR23289">
    <property type="entry name" value="CYTOCHROME C OXIDASE ASSEMBLY PROTEIN COX15"/>
    <property type="match status" value="1"/>
</dbReference>
<evidence type="ECO:0000256" key="9">
    <source>
        <dbReference type="ARBA" id="ARBA00023133"/>
    </source>
</evidence>
<dbReference type="UniPathway" id="UPA00269">
    <property type="reaction ID" value="UER00713"/>
</dbReference>
<keyword evidence="5 13" id="KW-0479">Metal-binding</keyword>
<evidence type="ECO:0000256" key="12">
    <source>
        <dbReference type="ARBA" id="ARBA00048044"/>
    </source>
</evidence>
<feature type="transmembrane region" description="Helical" evidence="13">
    <location>
        <begin position="181"/>
        <end position="204"/>
    </location>
</feature>
<gene>
    <name evidence="13" type="primary">ctaA</name>
    <name evidence="14" type="ORF">FHD67_11075</name>
</gene>
<keyword evidence="15" id="KW-1185">Reference proteome</keyword>
<dbReference type="AlphaFoldDB" id="A0A5C4R5Q4"/>
<dbReference type="GO" id="GO:0005886">
    <property type="term" value="C:plasma membrane"/>
    <property type="evidence" value="ECO:0007669"/>
    <property type="project" value="UniProtKB-SubCell"/>
</dbReference>
<dbReference type="InterPro" id="IPR054616">
    <property type="entry name" value="HemA_synt_rhodobact"/>
</dbReference>
<feature type="binding site" description="axial binding residue" evidence="13">
    <location>
        <position position="350"/>
    </location>
    <ligand>
        <name>heme</name>
        <dbReference type="ChEBI" id="CHEBI:30413"/>
    </ligand>
    <ligandPart>
        <name>Fe</name>
        <dbReference type="ChEBI" id="CHEBI:18248"/>
    </ligandPart>
</feature>
<comment type="pathway">
    <text evidence="11 13">Porphyrin-containing compound metabolism; heme A biosynthesis; heme A from heme O: step 1/1.</text>
</comment>
<keyword evidence="6 13" id="KW-1133">Transmembrane helix</keyword>
<protein>
    <recommendedName>
        <fullName evidence="13">Heme A synthase</fullName>
        <shortName evidence="13">HAS</shortName>
        <ecNumber evidence="13">1.17.99.9</ecNumber>
    </recommendedName>
    <alternativeName>
        <fullName evidence="13">Cytochrome aa3-controlling protein</fullName>
    </alternativeName>
</protein>
<dbReference type="InterPro" id="IPR023754">
    <property type="entry name" value="HemeA_Synthase_type2"/>
</dbReference>
<feature type="transmembrane region" description="Helical" evidence="13">
    <location>
        <begin position="288"/>
        <end position="306"/>
    </location>
</feature>
<comment type="catalytic activity">
    <reaction evidence="12">
        <text>Fe(II)-heme o + 2 A + H2O = Fe(II)-heme a + 2 AH2</text>
        <dbReference type="Rhea" id="RHEA:63388"/>
        <dbReference type="ChEBI" id="CHEBI:13193"/>
        <dbReference type="ChEBI" id="CHEBI:15377"/>
        <dbReference type="ChEBI" id="CHEBI:17499"/>
        <dbReference type="ChEBI" id="CHEBI:60530"/>
        <dbReference type="ChEBI" id="CHEBI:61715"/>
        <dbReference type="EC" id="1.17.99.9"/>
    </reaction>
    <physiologicalReaction direction="left-to-right" evidence="12">
        <dbReference type="Rhea" id="RHEA:63389"/>
    </physiologicalReaction>
</comment>
<organism evidence="14 15">
    <name type="scientific">Paracoccus haeundaensis</name>
    <dbReference type="NCBI Taxonomy" id="225362"/>
    <lineage>
        <taxon>Bacteria</taxon>
        <taxon>Pseudomonadati</taxon>
        <taxon>Pseudomonadota</taxon>
        <taxon>Alphaproteobacteria</taxon>
        <taxon>Rhodobacterales</taxon>
        <taxon>Paracoccaceae</taxon>
        <taxon>Paracoccus</taxon>
    </lineage>
</organism>
<dbReference type="Proteomes" id="UP000304880">
    <property type="component" value="Unassembled WGS sequence"/>
</dbReference>
<keyword evidence="10 13" id="KW-0472">Membrane</keyword>
<evidence type="ECO:0000256" key="6">
    <source>
        <dbReference type="ARBA" id="ARBA00022989"/>
    </source>
</evidence>
<keyword evidence="3 13" id="KW-1003">Cell membrane</keyword>
<reference evidence="14 15" key="1">
    <citation type="submission" date="2019-06" db="EMBL/GenBank/DDBJ databases">
        <authorList>
            <person name="Li J."/>
        </authorList>
    </citation>
    <scope>NUCLEOTIDE SEQUENCE [LARGE SCALE GENOMIC DNA]</scope>
    <source>
        <strain evidence="14 15">CGMCC 1.8012</strain>
    </source>
</reference>
<evidence type="ECO:0000256" key="2">
    <source>
        <dbReference type="ARBA" id="ARBA00004141"/>
    </source>
</evidence>
<evidence type="ECO:0000313" key="15">
    <source>
        <dbReference type="Proteomes" id="UP000304880"/>
    </source>
</evidence>
<comment type="subunit">
    <text evidence="13">Interacts with CtaB.</text>
</comment>
<dbReference type="Pfam" id="PF02628">
    <property type="entry name" value="COX15-CtaA"/>
    <property type="match status" value="1"/>
</dbReference>
<dbReference type="GO" id="GO:0120547">
    <property type="term" value="F:heme A synthase activity"/>
    <property type="evidence" value="ECO:0007669"/>
    <property type="project" value="UniProtKB-EC"/>
</dbReference>
<keyword evidence="9 13" id="KW-0350">Heme biosynthesis</keyword>
<feature type="transmembrane region" description="Helical" evidence="13">
    <location>
        <begin position="151"/>
        <end position="169"/>
    </location>
</feature>
<accession>A0A5C4R5Q4</accession>
<evidence type="ECO:0000256" key="10">
    <source>
        <dbReference type="ARBA" id="ARBA00023136"/>
    </source>
</evidence>
<dbReference type="EC" id="1.17.99.9" evidence="13"/>
<dbReference type="GO" id="GO:0006784">
    <property type="term" value="P:heme A biosynthetic process"/>
    <property type="evidence" value="ECO:0007669"/>
    <property type="project" value="UniProtKB-UniRule"/>
</dbReference>
<evidence type="ECO:0000256" key="8">
    <source>
        <dbReference type="ARBA" id="ARBA00023004"/>
    </source>
</evidence>
<keyword evidence="8 13" id="KW-0408">Iron</keyword>
<comment type="caution">
    <text evidence="14">The sequence shown here is derived from an EMBL/GenBank/DDBJ whole genome shotgun (WGS) entry which is preliminary data.</text>
</comment>
<dbReference type="GO" id="GO:0046872">
    <property type="term" value="F:metal ion binding"/>
    <property type="evidence" value="ECO:0007669"/>
    <property type="project" value="UniProtKB-KW"/>
</dbReference>
<dbReference type="RefSeq" id="WP_139598731.1">
    <property type="nucleotide sequence ID" value="NZ_VDDC01000017.1"/>
</dbReference>
<evidence type="ECO:0000313" key="14">
    <source>
        <dbReference type="EMBL" id="TNH39249.1"/>
    </source>
</evidence>
<comment type="function">
    <text evidence="13">Catalyzes the conversion of heme O to heme A by two successive hydroxylations of the methyl group at C8. The first hydroxylation forms heme I, the second hydroxylation results in an unstable dihydroxymethyl group, which spontaneously dehydrates, resulting in the formyl group of heme A.</text>
</comment>
<comment type="similarity">
    <text evidence="13">Belongs to the COX15/CtaA family. Type 2 subfamily.</text>
</comment>
<dbReference type="NCBIfam" id="NF045570">
    <property type="entry name" value="HemSynCtaAAlphapr"/>
    <property type="match status" value="1"/>
</dbReference>
<comment type="cofactor">
    <cofactor evidence="1 13">
        <name>heme b</name>
        <dbReference type="ChEBI" id="CHEBI:60344"/>
    </cofactor>
</comment>
<evidence type="ECO:0000256" key="7">
    <source>
        <dbReference type="ARBA" id="ARBA00023002"/>
    </source>
</evidence>
<comment type="subcellular location">
    <subcellularLocation>
        <location evidence="13">Cell membrane</location>
        <topology evidence="13">Multi-pass membrane protein</topology>
    </subcellularLocation>
    <subcellularLocation>
        <location evidence="2">Membrane</location>
        <topology evidence="2">Multi-pass membrane protein</topology>
    </subcellularLocation>
</comment>
<evidence type="ECO:0000256" key="13">
    <source>
        <dbReference type="HAMAP-Rule" id="MF_01665"/>
    </source>
</evidence>